<proteinExistence type="predicted"/>
<reference evidence="1 2" key="1">
    <citation type="submission" date="2024-01" db="EMBL/GenBank/DDBJ databases">
        <title>Comparative genomics of Cryptococcus and Kwoniella reveals pathogenesis evolution and contrasting modes of karyotype evolution via chromosome fusion or intercentromeric recombination.</title>
        <authorList>
            <person name="Coelho M.A."/>
            <person name="David-Palma M."/>
            <person name="Shea T."/>
            <person name="Bowers K."/>
            <person name="McGinley-Smith S."/>
            <person name="Mohammad A.W."/>
            <person name="Gnirke A."/>
            <person name="Yurkov A.M."/>
            <person name="Nowrousian M."/>
            <person name="Sun S."/>
            <person name="Cuomo C.A."/>
            <person name="Heitman J."/>
        </authorList>
    </citation>
    <scope>NUCLEOTIDE SEQUENCE [LARGE SCALE GENOMIC DNA]</scope>
    <source>
        <strain evidence="1 2">CBS 6074</strain>
    </source>
</reference>
<evidence type="ECO:0000313" key="2">
    <source>
        <dbReference type="Proteomes" id="UP001355207"/>
    </source>
</evidence>
<dbReference type="Gene3D" id="3.40.50.150">
    <property type="entry name" value="Vaccinia Virus protein VP39"/>
    <property type="match status" value="3"/>
</dbReference>
<gene>
    <name evidence="1" type="ORF">L201_006411</name>
</gene>
<dbReference type="PANTHER" id="PTHR43591:SF24">
    <property type="entry name" value="2-METHOXY-6-POLYPRENYL-1,4-BENZOQUINOL METHYLASE, MITOCHONDRIAL"/>
    <property type="match status" value="1"/>
</dbReference>
<dbReference type="SUPFAM" id="SSF53335">
    <property type="entry name" value="S-adenosyl-L-methionine-dependent methyltransferases"/>
    <property type="match status" value="2"/>
</dbReference>
<dbReference type="Pfam" id="PF13489">
    <property type="entry name" value="Methyltransf_23"/>
    <property type="match status" value="2"/>
</dbReference>
<evidence type="ECO:0000313" key="1">
    <source>
        <dbReference type="EMBL" id="WWC91465.1"/>
    </source>
</evidence>
<dbReference type="CDD" id="cd02440">
    <property type="entry name" value="AdoMet_MTases"/>
    <property type="match status" value="1"/>
</dbReference>
<dbReference type="Proteomes" id="UP001355207">
    <property type="component" value="Chromosome 8"/>
</dbReference>
<evidence type="ECO:0008006" key="3">
    <source>
        <dbReference type="Google" id="ProtNLM"/>
    </source>
</evidence>
<protein>
    <recommendedName>
        <fullName evidence="3">Methyltransferase domain-containing protein</fullName>
    </recommendedName>
</protein>
<accession>A0AAX4K1F0</accession>
<sequence length="589" mass="67224">MSSIINPTQAIANISVISGVKEHKDGRLYNASQEEYALPADQEEIRRLNSQHRAIVMSFNGHIPEDIKEDLSKKEKPRILDVGCGTGIWAIEVGEQLPNSEVVGIDLVSIHSEHHPLNVKFQRMDILEDFPKDWQGTFDLIHIRYLVVGVPNFDLLLPKIGKLLRPNGYLVSIEPDLVFKAEGYDETTSVTIKFATLVNQALNKLGRPTLPSKVVREVVQSSELFDLVRTELSEIPLSPWSDDERMKEIGNEHRKTTIYHGSAFKRLVLNAGYVSEEEYDLVCKGVEEEVSDAKMKLIFPVWMNHQASRALLISIPFCHSIRNSGVKEHTDGRGYNETTGEYILPADREEAARSDFQHKAIVMLFQGLVPEHIQKSLSEKEKPRILDVGRGTGCWSLDMASQYPEAEVIGRWENSFDLIYIRYLFMGVRDFTSLLERLTKLLKPDGHLICMEPTAYWAPVEEKDKELASMTIRYSDIFTEAMKLAGIDNDPPKVMRQYLDSNKDYKEVKNEYQGMPLSPCSDDERLKQCGETHLSNSIQMIQVFRRLILESKVINEEEYDQLSAQVEVEFREAKGELVLPIWRISAQKV</sequence>
<keyword evidence="2" id="KW-1185">Reference proteome</keyword>
<dbReference type="AlphaFoldDB" id="A0AAX4K1F0"/>
<dbReference type="InterPro" id="IPR029063">
    <property type="entry name" value="SAM-dependent_MTases_sf"/>
</dbReference>
<name>A0AAX4K1F0_9TREE</name>
<dbReference type="RefSeq" id="XP_066078227.1">
    <property type="nucleotide sequence ID" value="XM_066222130.1"/>
</dbReference>
<dbReference type="GeneID" id="91097080"/>
<dbReference type="GO" id="GO:0008168">
    <property type="term" value="F:methyltransferase activity"/>
    <property type="evidence" value="ECO:0007669"/>
    <property type="project" value="TreeGrafter"/>
</dbReference>
<dbReference type="EMBL" id="CP144105">
    <property type="protein sequence ID" value="WWC91465.1"/>
    <property type="molecule type" value="Genomic_DNA"/>
</dbReference>
<organism evidence="1 2">
    <name type="scientific">Kwoniella dendrophila CBS 6074</name>
    <dbReference type="NCBI Taxonomy" id="1295534"/>
    <lineage>
        <taxon>Eukaryota</taxon>
        <taxon>Fungi</taxon>
        <taxon>Dikarya</taxon>
        <taxon>Basidiomycota</taxon>
        <taxon>Agaricomycotina</taxon>
        <taxon>Tremellomycetes</taxon>
        <taxon>Tremellales</taxon>
        <taxon>Cryptococcaceae</taxon>
        <taxon>Kwoniella</taxon>
    </lineage>
</organism>
<dbReference type="PANTHER" id="PTHR43591">
    <property type="entry name" value="METHYLTRANSFERASE"/>
    <property type="match status" value="1"/>
</dbReference>